<dbReference type="AlphaFoldDB" id="A0A7W6K7I0"/>
<reference evidence="1" key="1">
    <citation type="journal article" date="2014" name="Int. J. Syst. Evol. Microbiol.">
        <title>Complete genome of a new Firmicutes species belonging to the dominant human colonic microbiota ('Ruminococcus bicirculans') reveals two chromosomes and a selective capacity to utilize plant glucans.</title>
        <authorList>
            <consortium name="NISC Comparative Sequencing Program"/>
            <person name="Wegmann U."/>
            <person name="Louis P."/>
            <person name="Goesmann A."/>
            <person name="Henrissat B."/>
            <person name="Duncan S.H."/>
            <person name="Flint H.J."/>
        </authorList>
    </citation>
    <scope>NUCLEOTIDE SEQUENCE</scope>
    <source>
        <strain evidence="1">CGMCC 1.15287</strain>
    </source>
</reference>
<accession>A0A7W6K7I0</accession>
<dbReference type="Proteomes" id="UP000532273">
    <property type="component" value="Unassembled WGS sequence"/>
</dbReference>
<evidence type="ECO:0000313" key="3">
    <source>
        <dbReference type="Proteomes" id="UP000532273"/>
    </source>
</evidence>
<reference evidence="2 3" key="3">
    <citation type="submission" date="2020-08" db="EMBL/GenBank/DDBJ databases">
        <title>Genomic Encyclopedia of Type Strains, Phase IV (KMG-IV): sequencing the most valuable type-strain genomes for metagenomic binning, comparative biology and taxonomic classification.</title>
        <authorList>
            <person name="Goeker M."/>
        </authorList>
    </citation>
    <scope>NUCLEOTIDE SEQUENCE [LARGE SCALE GENOMIC DNA]</scope>
    <source>
        <strain evidence="2 3">DSM 100774</strain>
    </source>
</reference>
<protein>
    <submittedName>
        <fullName evidence="2">Uncharacterized protein</fullName>
    </submittedName>
</protein>
<name>A0A7W6K7I0_9SPHI</name>
<comment type="caution">
    <text evidence="2">The sequence shown here is derived from an EMBL/GenBank/DDBJ whole genome shotgun (WGS) entry which is preliminary data.</text>
</comment>
<reference evidence="1" key="4">
    <citation type="submission" date="2024-05" db="EMBL/GenBank/DDBJ databases">
        <authorList>
            <person name="Sun Q."/>
            <person name="Zhou Y."/>
        </authorList>
    </citation>
    <scope>NUCLEOTIDE SEQUENCE</scope>
    <source>
        <strain evidence="1">CGMCC 1.15287</strain>
    </source>
</reference>
<evidence type="ECO:0000313" key="4">
    <source>
        <dbReference type="Proteomes" id="UP000642938"/>
    </source>
</evidence>
<evidence type="ECO:0000313" key="1">
    <source>
        <dbReference type="EMBL" id="GGH02868.1"/>
    </source>
</evidence>
<evidence type="ECO:0000313" key="2">
    <source>
        <dbReference type="EMBL" id="MBB4106635.1"/>
    </source>
</evidence>
<keyword evidence="4" id="KW-1185">Reference proteome</keyword>
<dbReference type="EMBL" id="BMHZ01000002">
    <property type="protein sequence ID" value="GGH02868.1"/>
    <property type="molecule type" value="Genomic_DNA"/>
</dbReference>
<organism evidence="2 3">
    <name type="scientific">Pedobacter zeae</name>
    <dbReference type="NCBI Taxonomy" id="1737356"/>
    <lineage>
        <taxon>Bacteria</taxon>
        <taxon>Pseudomonadati</taxon>
        <taxon>Bacteroidota</taxon>
        <taxon>Sphingobacteriia</taxon>
        <taxon>Sphingobacteriales</taxon>
        <taxon>Sphingobacteriaceae</taxon>
        <taxon>Pedobacter</taxon>
    </lineage>
</organism>
<dbReference type="EMBL" id="JACIEF010000001">
    <property type="protein sequence ID" value="MBB4106635.1"/>
    <property type="molecule type" value="Genomic_DNA"/>
</dbReference>
<reference evidence="4" key="2">
    <citation type="journal article" date="2019" name="Int. J. Syst. Evol. Microbiol.">
        <title>The Global Catalogue of Microorganisms (GCM) 10K type strain sequencing project: providing services to taxonomists for standard genome sequencing and annotation.</title>
        <authorList>
            <consortium name="The Broad Institute Genomics Platform"/>
            <consortium name="The Broad Institute Genome Sequencing Center for Infectious Disease"/>
            <person name="Wu L."/>
            <person name="Ma J."/>
        </authorList>
    </citation>
    <scope>NUCLEOTIDE SEQUENCE [LARGE SCALE GENOMIC DNA]</scope>
    <source>
        <strain evidence="4">CGMCC 1.15287</strain>
    </source>
</reference>
<dbReference type="RefSeq" id="WP_183759884.1">
    <property type="nucleotide sequence ID" value="NZ_BMHZ01000002.1"/>
</dbReference>
<proteinExistence type="predicted"/>
<dbReference type="Proteomes" id="UP000642938">
    <property type="component" value="Unassembled WGS sequence"/>
</dbReference>
<sequence length="104" mass="12374">MPRGQKTLYTDIFAADTSNNGRKTRIDLLRERDEAIAYRYYFRVNFLKDDYDDALKNLESEFFISERMIIERLTPMAALVKQLKQEGTTPAQMRKKYPHYNWAA</sequence>
<gene>
    <name evidence="1" type="ORF">GCM10007422_17550</name>
    <name evidence="2" type="ORF">GGQ60_000595</name>
</gene>